<reference evidence="2 3" key="1">
    <citation type="journal article" date="2012" name="Genet. Mol. Biol.">
        <title>Analysis of 16S rRNA and mxaF genes revealing insights into Methylobacterium niche-specific plant association.</title>
        <authorList>
            <person name="Dourado M.N."/>
            <person name="Andreote F.D."/>
            <person name="Dini-Andreote F."/>
            <person name="Conti R."/>
            <person name="Araujo J.M."/>
            <person name="Araujo W.L."/>
        </authorList>
    </citation>
    <scope>NUCLEOTIDE SEQUENCE [LARGE SCALE GENOMIC DNA]</scope>
    <source>
        <strain evidence="2 3">SR1.6/4</strain>
    </source>
</reference>
<evidence type="ECO:0000313" key="2">
    <source>
        <dbReference type="EMBL" id="MEE7457250.1"/>
    </source>
</evidence>
<accession>A0ABU7T9F8</accession>
<comment type="caution">
    <text evidence="2">The sequence shown here is derived from an EMBL/GenBank/DDBJ whole genome shotgun (WGS) entry which is preliminary data.</text>
</comment>
<protein>
    <submittedName>
        <fullName evidence="2">Uncharacterized protein</fullName>
    </submittedName>
</protein>
<proteinExistence type="predicted"/>
<evidence type="ECO:0000256" key="1">
    <source>
        <dbReference type="SAM" id="SignalP"/>
    </source>
</evidence>
<dbReference type="Proteomes" id="UP001349262">
    <property type="component" value="Unassembled WGS sequence"/>
</dbReference>
<sequence>MSRLLRPLAALLAASCGLAPPAGAASEPPLSALTLTGPERTLFSATRDACDGADVPDATARAFRDASGAIALYGLHYRNRALRGPDLDRLEIDCRVVLDSGEKPDPALYDDRSWITATWTEDGRSVFALLHHEYQANEHPGRCRSKVYMECWYNTVTAAYSRDGGASFVRAAPPAVVAGPPFRQEEGQGRHRGFFNPSNIFAEGRWRYFFASTTGWDRPGSDQHAGVCLFRTDRPEDPASWRAWTGTGFTAAFPDPYRKAFKLADTCKPIEPFPAPVGAVVRHRGTGAWIAVFMASAGGRFPESGFYWSTSRDLVTWDAPRLLLAGKTLYDDPCKASGRLIAYPSLLDPQAEGRNFDDVGAGALLTYATLRIEGCTITSDRDLVRRPVAIKVWP</sequence>
<dbReference type="EMBL" id="MLBY01000004">
    <property type="protein sequence ID" value="MEE7457250.1"/>
    <property type="molecule type" value="Genomic_DNA"/>
</dbReference>
<name>A0ABU7T9F8_9HYPH</name>
<gene>
    <name evidence="2" type="ORF">MRSR164_10805</name>
</gene>
<keyword evidence="1" id="KW-0732">Signal</keyword>
<feature type="signal peptide" evidence="1">
    <location>
        <begin position="1"/>
        <end position="24"/>
    </location>
</feature>
<dbReference type="SUPFAM" id="SSF75005">
    <property type="entry name" value="Arabinanase/levansucrase/invertase"/>
    <property type="match status" value="1"/>
</dbReference>
<organism evidence="2 3">
    <name type="scientific">Methylobacterium radiotolerans</name>
    <dbReference type="NCBI Taxonomy" id="31998"/>
    <lineage>
        <taxon>Bacteria</taxon>
        <taxon>Pseudomonadati</taxon>
        <taxon>Pseudomonadota</taxon>
        <taxon>Alphaproteobacteria</taxon>
        <taxon>Hyphomicrobiales</taxon>
        <taxon>Methylobacteriaceae</taxon>
        <taxon>Methylobacterium</taxon>
    </lineage>
</organism>
<dbReference type="InterPro" id="IPR023296">
    <property type="entry name" value="Glyco_hydro_beta-prop_sf"/>
</dbReference>
<keyword evidence="3" id="KW-1185">Reference proteome</keyword>
<feature type="chain" id="PRO_5045765941" evidence="1">
    <location>
        <begin position="25"/>
        <end position="394"/>
    </location>
</feature>
<evidence type="ECO:0000313" key="3">
    <source>
        <dbReference type="Proteomes" id="UP001349262"/>
    </source>
</evidence>